<evidence type="ECO:0000256" key="9">
    <source>
        <dbReference type="ARBA" id="ARBA00048679"/>
    </source>
</evidence>
<evidence type="ECO:0000256" key="3">
    <source>
        <dbReference type="ARBA" id="ARBA00022527"/>
    </source>
</evidence>
<reference evidence="13" key="1">
    <citation type="submission" date="2021-01" db="EMBL/GenBank/DDBJ databases">
        <authorList>
            <person name="Corre E."/>
            <person name="Pelletier E."/>
            <person name="Niang G."/>
            <person name="Scheremetjew M."/>
            <person name="Finn R."/>
            <person name="Kale V."/>
            <person name="Holt S."/>
            <person name="Cochrane G."/>
            <person name="Meng A."/>
            <person name="Brown T."/>
            <person name="Cohen L."/>
        </authorList>
    </citation>
    <scope>NUCLEOTIDE SEQUENCE</scope>
    <source>
        <strain evidence="13">CCMP219</strain>
    </source>
</reference>
<dbReference type="InterPro" id="IPR017441">
    <property type="entry name" value="Protein_kinase_ATP_BS"/>
</dbReference>
<dbReference type="InterPro" id="IPR008271">
    <property type="entry name" value="Ser/Thr_kinase_AS"/>
</dbReference>
<keyword evidence="5 10" id="KW-0547">Nucleotide-binding</keyword>
<dbReference type="GO" id="GO:0004674">
    <property type="term" value="F:protein serine/threonine kinase activity"/>
    <property type="evidence" value="ECO:0007669"/>
    <property type="project" value="UniProtKB-KW"/>
</dbReference>
<feature type="binding site" evidence="10">
    <location>
        <position position="64"/>
    </location>
    <ligand>
        <name>ATP</name>
        <dbReference type="ChEBI" id="CHEBI:30616"/>
    </ligand>
</feature>
<dbReference type="PANTHER" id="PTHR44899:SF3">
    <property type="entry name" value="SERINE_THREONINE-PROTEIN KINASE NEK1"/>
    <property type="match status" value="1"/>
</dbReference>
<dbReference type="AlphaFoldDB" id="A0A7R9V451"/>
<dbReference type="SMART" id="SM00220">
    <property type="entry name" value="S_TKc"/>
    <property type="match status" value="1"/>
</dbReference>
<keyword evidence="4" id="KW-0808">Transferase</keyword>
<evidence type="ECO:0000313" key="13">
    <source>
        <dbReference type="EMBL" id="CAD8283541.1"/>
    </source>
</evidence>
<evidence type="ECO:0000256" key="5">
    <source>
        <dbReference type="ARBA" id="ARBA00022741"/>
    </source>
</evidence>
<protein>
    <recommendedName>
        <fullName evidence="2">non-specific serine/threonine protein kinase</fullName>
        <ecNumber evidence="2">2.7.11.1</ecNumber>
    </recommendedName>
</protein>
<dbReference type="InterPro" id="IPR000719">
    <property type="entry name" value="Prot_kinase_dom"/>
</dbReference>
<feature type="domain" description="Protein kinase" evidence="12">
    <location>
        <begin position="35"/>
        <end position="291"/>
    </location>
</feature>
<dbReference type="PROSITE" id="PS50011">
    <property type="entry name" value="PROTEIN_KINASE_DOM"/>
    <property type="match status" value="1"/>
</dbReference>
<dbReference type="EMBL" id="HBEC01007873">
    <property type="protein sequence ID" value="CAD8283541.1"/>
    <property type="molecule type" value="Transcribed_RNA"/>
</dbReference>
<organism evidence="13">
    <name type="scientific">Chlamydomonas euryale</name>
    <dbReference type="NCBI Taxonomy" id="1486919"/>
    <lineage>
        <taxon>Eukaryota</taxon>
        <taxon>Viridiplantae</taxon>
        <taxon>Chlorophyta</taxon>
        <taxon>core chlorophytes</taxon>
        <taxon>Chlorophyceae</taxon>
        <taxon>CS clade</taxon>
        <taxon>Chlamydomonadales</taxon>
        <taxon>Chlamydomonadaceae</taxon>
        <taxon>Chlamydomonas</taxon>
    </lineage>
</organism>
<evidence type="ECO:0000256" key="6">
    <source>
        <dbReference type="ARBA" id="ARBA00022777"/>
    </source>
</evidence>
<dbReference type="PROSITE" id="PS00107">
    <property type="entry name" value="PROTEIN_KINASE_ATP"/>
    <property type="match status" value="1"/>
</dbReference>
<dbReference type="CDD" id="cd08215">
    <property type="entry name" value="STKc_Nek"/>
    <property type="match status" value="1"/>
</dbReference>
<comment type="similarity">
    <text evidence="1">Belongs to the protein kinase superfamily. NEK Ser/Thr protein kinase family. NIMA subfamily.</text>
</comment>
<dbReference type="PROSITE" id="PS00108">
    <property type="entry name" value="PROTEIN_KINASE_ST"/>
    <property type="match status" value="1"/>
</dbReference>
<keyword evidence="6" id="KW-0418">Kinase</keyword>
<dbReference type="Gene3D" id="3.30.200.20">
    <property type="entry name" value="Phosphorylase Kinase, domain 1"/>
    <property type="match status" value="1"/>
</dbReference>
<evidence type="ECO:0000259" key="12">
    <source>
        <dbReference type="PROSITE" id="PS50011"/>
    </source>
</evidence>
<dbReference type="SUPFAM" id="SSF56112">
    <property type="entry name" value="Protein kinase-like (PK-like)"/>
    <property type="match status" value="1"/>
</dbReference>
<evidence type="ECO:0000256" key="10">
    <source>
        <dbReference type="PROSITE-ProRule" id="PRU10141"/>
    </source>
</evidence>
<comment type="catalytic activity">
    <reaction evidence="9">
        <text>L-seryl-[protein] + ATP = O-phospho-L-seryl-[protein] + ADP + H(+)</text>
        <dbReference type="Rhea" id="RHEA:17989"/>
        <dbReference type="Rhea" id="RHEA-COMP:9863"/>
        <dbReference type="Rhea" id="RHEA-COMP:11604"/>
        <dbReference type="ChEBI" id="CHEBI:15378"/>
        <dbReference type="ChEBI" id="CHEBI:29999"/>
        <dbReference type="ChEBI" id="CHEBI:30616"/>
        <dbReference type="ChEBI" id="CHEBI:83421"/>
        <dbReference type="ChEBI" id="CHEBI:456216"/>
        <dbReference type="EC" id="2.7.11.1"/>
    </reaction>
</comment>
<name>A0A7R9V451_9CHLO</name>
<evidence type="ECO:0000256" key="4">
    <source>
        <dbReference type="ARBA" id="ARBA00022679"/>
    </source>
</evidence>
<dbReference type="FunFam" id="1.10.510.10:FF:000869">
    <property type="entry name" value="Nek protein kinase"/>
    <property type="match status" value="1"/>
</dbReference>
<evidence type="ECO:0000256" key="2">
    <source>
        <dbReference type="ARBA" id="ARBA00012513"/>
    </source>
</evidence>
<gene>
    <name evidence="13" type="ORF">CEUR00632_LOCUS3576</name>
</gene>
<dbReference type="InterPro" id="IPR051131">
    <property type="entry name" value="NEK_Ser/Thr_kinase_NIMA"/>
</dbReference>
<dbReference type="FunFam" id="3.30.200.20:FF:000097">
    <property type="entry name" value="Probable serine/threonine-protein kinase nek1"/>
    <property type="match status" value="1"/>
</dbReference>
<evidence type="ECO:0000256" key="1">
    <source>
        <dbReference type="ARBA" id="ARBA00010886"/>
    </source>
</evidence>
<dbReference type="Pfam" id="PF00069">
    <property type="entry name" value="Pkinase"/>
    <property type="match status" value="1"/>
</dbReference>
<keyword evidence="7 10" id="KW-0067">ATP-binding</keyword>
<evidence type="ECO:0000256" key="8">
    <source>
        <dbReference type="ARBA" id="ARBA00047899"/>
    </source>
</evidence>
<keyword evidence="3 11" id="KW-0723">Serine/threonine-protein kinase</keyword>
<dbReference type="EC" id="2.7.11.1" evidence="2"/>
<evidence type="ECO:0000256" key="7">
    <source>
        <dbReference type="ARBA" id="ARBA00022840"/>
    </source>
</evidence>
<dbReference type="InterPro" id="IPR011009">
    <property type="entry name" value="Kinase-like_dom_sf"/>
</dbReference>
<proteinExistence type="inferred from homology"/>
<accession>A0A7R9V451</accession>
<comment type="catalytic activity">
    <reaction evidence="8">
        <text>L-threonyl-[protein] + ATP = O-phospho-L-threonyl-[protein] + ADP + H(+)</text>
        <dbReference type="Rhea" id="RHEA:46608"/>
        <dbReference type="Rhea" id="RHEA-COMP:11060"/>
        <dbReference type="Rhea" id="RHEA-COMP:11605"/>
        <dbReference type="ChEBI" id="CHEBI:15378"/>
        <dbReference type="ChEBI" id="CHEBI:30013"/>
        <dbReference type="ChEBI" id="CHEBI:30616"/>
        <dbReference type="ChEBI" id="CHEBI:61977"/>
        <dbReference type="ChEBI" id="CHEBI:456216"/>
        <dbReference type="EC" id="2.7.11.1"/>
    </reaction>
</comment>
<dbReference type="PANTHER" id="PTHR44899">
    <property type="entry name" value="CAMK FAMILY PROTEIN KINASE"/>
    <property type="match status" value="1"/>
</dbReference>
<sequence length="357" mass="39830">MLDTRPMHGADGFGLPSIAPDPSIGVRHGSISSQYELGETIGMGAHGRAMLARRLDDNEQVVVKEVRVVDMDEKARNESLTEVRLLSQFDHINIIHYYECVLEGSCLNIVMEYAGCGDLSEVVRRQAADKKPLSEDTIMFWFVQIVLALYHVHSKNILHRDLKSQNIFIAEGNILKLGDFGISRVLSSDTELASTVIGTPYYLSPEICEDRPYNRKSDIWSLGCLLYELCTLKHAFPGQCLPAVIMRILSGKYPPVATRYTSKLRGLVDSLLKQDPRERPGVDAILRQSYVRTHVARYAQHVMALSPPEAPPPALGVEVGALDAAAGAAAARLPVTACRRPPWLRLRRQRPRWRRPG</sequence>
<dbReference type="GO" id="GO:0005524">
    <property type="term" value="F:ATP binding"/>
    <property type="evidence" value="ECO:0007669"/>
    <property type="project" value="UniProtKB-UniRule"/>
</dbReference>
<evidence type="ECO:0000256" key="11">
    <source>
        <dbReference type="RuleBase" id="RU000304"/>
    </source>
</evidence>
<dbReference type="Gene3D" id="1.10.510.10">
    <property type="entry name" value="Transferase(Phosphotransferase) domain 1"/>
    <property type="match status" value="1"/>
</dbReference>